<dbReference type="PANTHER" id="PTHR36923">
    <property type="entry name" value="FERREDOXIN"/>
    <property type="match status" value="1"/>
</dbReference>
<keyword evidence="3 6" id="KW-0249">Electron transport</keyword>
<name>A0A7V5HYD8_UNCAE</name>
<dbReference type="GO" id="GO:0009055">
    <property type="term" value="F:electron transfer activity"/>
    <property type="evidence" value="ECO:0007669"/>
    <property type="project" value="UniProtKB-UniRule"/>
</dbReference>
<dbReference type="PANTHER" id="PTHR36923:SF3">
    <property type="entry name" value="FERREDOXIN"/>
    <property type="match status" value="1"/>
</dbReference>
<evidence type="ECO:0000256" key="1">
    <source>
        <dbReference type="ARBA" id="ARBA00022448"/>
    </source>
</evidence>
<protein>
    <recommendedName>
        <fullName evidence="6">Ferredoxin</fullName>
    </recommendedName>
</protein>
<dbReference type="GO" id="GO:0005506">
    <property type="term" value="F:iron ion binding"/>
    <property type="evidence" value="ECO:0007669"/>
    <property type="project" value="UniProtKB-UniRule"/>
</dbReference>
<evidence type="ECO:0000256" key="2">
    <source>
        <dbReference type="ARBA" id="ARBA00022723"/>
    </source>
</evidence>
<feature type="domain" description="4Fe-4S ferredoxin-type" evidence="7">
    <location>
        <begin position="4"/>
        <end position="32"/>
    </location>
</feature>
<evidence type="ECO:0000256" key="3">
    <source>
        <dbReference type="ARBA" id="ARBA00022982"/>
    </source>
</evidence>
<dbReference type="SUPFAM" id="SSF54862">
    <property type="entry name" value="4Fe-4S ferredoxins"/>
    <property type="match status" value="1"/>
</dbReference>
<dbReference type="InterPro" id="IPR017900">
    <property type="entry name" value="4Fe4S_Fe_S_CS"/>
</dbReference>
<dbReference type="InterPro" id="IPR001080">
    <property type="entry name" value="3Fe4S_ferredoxin"/>
</dbReference>
<dbReference type="Pfam" id="PF13370">
    <property type="entry name" value="Fer4_13"/>
    <property type="match status" value="1"/>
</dbReference>
<evidence type="ECO:0000256" key="5">
    <source>
        <dbReference type="ARBA" id="ARBA00023014"/>
    </source>
</evidence>
<dbReference type="InterPro" id="IPR051269">
    <property type="entry name" value="Fe-S_cluster_ET"/>
</dbReference>
<keyword evidence="1 6" id="KW-0813">Transport</keyword>
<dbReference type="InterPro" id="IPR017896">
    <property type="entry name" value="4Fe4S_Fe-S-bd"/>
</dbReference>
<dbReference type="Proteomes" id="UP000886070">
    <property type="component" value="Unassembled WGS sequence"/>
</dbReference>
<comment type="caution">
    <text evidence="8">The sequence shown here is derived from an EMBL/GenBank/DDBJ whole genome shotgun (WGS) entry which is preliminary data.</text>
</comment>
<evidence type="ECO:0000259" key="7">
    <source>
        <dbReference type="PROSITE" id="PS51379"/>
    </source>
</evidence>
<keyword evidence="5 6" id="KW-0411">Iron-sulfur</keyword>
<sequence length="65" mass="7334">MSIKKVWIDEDACTGCGLCEDTCPDVFEVNDVAVVKEDADFNEFEEEIKEAAEDCPSEAIHYEEE</sequence>
<evidence type="ECO:0000256" key="6">
    <source>
        <dbReference type="RuleBase" id="RU368020"/>
    </source>
</evidence>
<dbReference type="PROSITE" id="PS51379">
    <property type="entry name" value="4FE4S_FER_2"/>
    <property type="match status" value="1"/>
</dbReference>
<organism evidence="8">
    <name type="scientific">Aerophobetes bacterium</name>
    <dbReference type="NCBI Taxonomy" id="2030807"/>
    <lineage>
        <taxon>Bacteria</taxon>
        <taxon>Candidatus Aerophobota</taxon>
    </lineage>
</organism>
<evidence type="ECO:0000313" key="8">
    <source>
        <dbReference type="EMBL" id="HHF98213.1"/>
    </source>
</evidence>
<accession>A0A7V5HYD8</accession>
<dbReference type="PROSITE" id="PS00198">
    <property type="entry name" value="4FE4S_FER_1"/>
    <property type="match status" value="1"/>
</dbReference>
<dbReference type="GO" id="GO:0051536">
    <property type="term" value="F:iron-sulfur cluster binding"/>
    <property type="evidence" value="ECO:0007669"/>
    <property type="project" value="UniProtKB-KW"/>
</dbReference>
<gene>
    <name evidence="8" type="ORF">ENL39_01845</name>
</gene>
<reference evidence="8" key="1">
    <citation type="journal article" date="2020" name="mSystems">
        <title>Genome- and Community-Level Interaction Insights into Carbon Utilization and Element Cycling Functions of Hydrothermarchaeota in Hydrothermal Sediment.</title>
        <authorList>
            <person name="Zhou Z."/>
            <person name="Liu Y."/>
            <person name="Xu W."/>
            <person name="Pan J."/>
            <person name="Luo Z.H."/>
            <person name="Li M."/>
        </authorList>
    </citation>
    <scope>NUCLEOTIDE SEQUENCE [LARGE SCALE GENOMIC DNA]</scope>
    <source>
        <strain evidence="8">HyVt-92</strain>
    </source>
</reference>
<dbReference type="Gene3D" id="3.30.70.20">
    <property type="match status" value="1"/>
</dbReference>
<comment type="function">
    <text evidence="6">Ferredoxins are iron-sulfur proteins that transfer electrons in a wide variety of metabolic reactions.</text>
</comment>
<evidence type="ECO:0000256" key="4">
    <source>
        <dbReference type="ARBA" id="ARBA00023004"/>
    </source>
</evidence>
<keyword evidence="2 6" id="KW-0479">Metal-binding</keyword>
<dbReference type="AlphaFoldDB" id="A0A7V5HYD8"/>
<proteinExistence type="predicted"/>
<dbReference type="PRINTS" id="PR00352">
    <property type="entry name" value="3FE4SFRDOXIN"/>
</dbReference>
<keyword evidence="4 6" id="KW-0408">Iron</keyword>
<dbReference type="EMBL" id="DRTT01000055">
    <property type="protein sequence ID" value="HHF98213.1"/>
    <property type="molecule type" value="Genomic_DNA"/>
</dbReference>